<proteinExistence type="predicted"/>
<dbReference type="RefSeq" id="WP_106718620.1">
    <property type="nucleotide sequence ID" value="NZ_PGGN01000004.1"/>
</dbReference>
<dbReference type="EMBL" id="PGGN01000004">
    <property type="protein sequence ID" value="PSH56190.1"/>
    <property type="molecule type" value="Genomic_DNA"/>
</dbReference>
<keyword evidence="1" id="KW-0732">Signal</keyword>
<organism evidence="2 3">
    <name type="scientific">Phyllobacterium endophyticum</name>
    <dbReference type="NCBI Taxonomy" id="1149773"/>
    <lineage>
        <taxon>Bacteria</taxon>
        <taxon>Pseudomonadati</taxon>
        <taxon>Pseudomonadota</taxon>
        <taxon>Alphaproteobacteria</taxon>
        <taxon>Hyphomicrobiales</taxon>
        <taxon>Phyllobacteriaceae</taxon>
        <taxon>Phyllobacterium</taxon>
    </lineage>
</organism>
<accession>A0A2P7APP7</accession>
<protein>
    <recommendedName>
        <fullName evidence="4">DUF1236 domain-containing protein</fullName>
    </recommendedName>
</protein>
<dbReference type="Pfam" id="PF06823">
    <property type="entry name" value="DUF1236"/>
    <property type="match status" value="1"/>
</dbReference>
<evidence type="ECO:0008006" key="4">
    <source>
        <dbReference type="Google" id="ProtNLM"/>
    </source>
</evidence>
<sequence>MMRRILLATAVMLAASGVAYAQDAVVVDVPQPAREYVIAHPTQPVTIEGDIAIGTAVPQNVKLVPIPDSPDYGYIYVDKQPVIVSMKDRKVVHMSK</sequence>
<dbReference type="Proteomes" id="UP000241158">
    <property type="component" value="Unassembled WGS sequence"/>
</dbReference>
<name>A0A2P7APP7_9HYPH</name>
<gene>
    <name evidence="2" type="ORF">CU100_21645</name>
</gene>
<reference evidence="3" key="1">
    <citation type="submission" date="2017-11" db="EMBL/GenBank/DDBJ databases">
        <authorList>
            <person name="Kuznetsova I."/>
            <person name="Sazanova A."/>
            <person name="Chirak E."/>
            <person name="Safronova V."/>
            <person name="Willems A."/>
        </authorList>
    </citation>
    <scope>NUCLEOTIDE SEQUENCE [LARGE SCALE GENOMIC DNA]</scope>
    <source>
        <strain evidence="3">PEPV15</strain>
    </source>
</reference>
<dbReference type="OrthoDB" id="102964at2"/>
<feature type="chain" id="PRO_5015198937" description="DUF1236 domain-containing protein" evidence="1">
    <location>
        <begin position="22"/>
        <end position="96"/>
    </location>
</feature>
<evidence type="ECO:0000313" key="3">
    <source>
        <dbReference type="Proteomes" id="UP000241158"/>
    </source>
</evidence>
<feature type="signal peptide" evidence="1">
    <location>
        <begin position="1"/>
        <end position="21"/>
    </location>
</feature>
<evidence type="ECO:0000313" key="2">
    <source>
        <dbReference type="EMBL" id="PSH56190.1"/>
    </source>
</evidence>
<evidence type="ECO:0000256" key="1">
    <source>
        <dbReference type="SAM" id="SignalP"/>
    </source>
</evidence>
<keyword evidence="3" id="KW-1185">Reference proteome</keyword>
<comment type="caution">
    <text evidence="2">The sequence shown here is derived from an EMBL/GenBank/DDBJ whole genome shotgun (WGS) entry which is preliminary data.</text>
</comment>
<dbReference type="InterPro" id="IPR009642">
    <property type="entry name" value="DUF1236"/>
</dbReference>
<dbReference type="AlphaFoldDB" id="A0A2P7APP7"/>